<evidence type="ECO:0000259" key="2">
    <source>
        <dbReference type="Pfam" id="PF13870"/>
    </source>
</evidence>
<comment type="caution">
    <text evidence="3">The sequence shown here is derived from an EMBL/GenBank/DDBJ whole genome shotgun (WGS) entry which is preliminary data.</text>
</comment>
<reference evidence="3 4" key="1">
    <citation type="journal article" date="2018" name="Plant J.">
        <title>Genome sequences of Chlorella sorokiniana UTEX 1602 and Micractinium conductrix SAG 241.80: implications to maltose excretion by a green alga.</title>
        <authorList>
            <person name="Arriola M.B."/>
            <person name="Velmurugan N."/>
            <person name="Zhang Y."/>
            <person name="Plunkett M.H."/>
            <person name="Hondzo H."/>
            <person name="Barney B.M."/>
        </authorList>
    </citation>
    <scope>NUCLEOTIDE SEQUENCE [LARGE SCALE GENOMIC DNA]</scope>
    <source>
        <strain evidence="3 4">SAG 241.80</strain>
    </source>
</reference>
<proteinExistence type="predicted"/>
<protein>
    <recommendedName>
        <fullName evidence="2">CCDC113/CCDC96 coiled-coil domain-containing protein</fullName>
    </recommendedName>
</protein>
<dbReference type="OrthoDB" id="10682375at2759"/>
<dbReference type="Pfam" id="PF13870">
    <property type="entry name" value="CCDC113_CCDC96_CC"/>
    <property type="match status" value="1"/>
</dbReference>
<feature type="region of interest" description="Disordered" evidence="1">
    <location>
        <begin position="327"/>
        <end position="346"/>
    </location>
</feature>
<dbReference type="Proteomes" id="UP000239649">
    <property type="component" value="Unassembled WGS sequence"/>
</dbReference>
<dbReference type="STRING" id="554055.A0A2P6VA00"/>
<evidence type="ECO:0000313" key="3">
    <source>
        <dbReference type="EMBL" id="PSC70920.1"/>
    </source>
</evidence>
<organism evidence="3 4">
    <name type="scientific">Micractinium conductrix</name>
    <dbReference type="NCBI Taxonomy" id="554055"/>
    <lineage>
        <taxon>Eukaryota</taxon>
        <taxon>Viridiplantae</taxon>
        <taxon>Chlorophyta</taxon>
        <taxon>core chlorophytes</taxon>
        <taxon>Trebouxiophyceae</taxon>
        <taxon>Chlorellales</taxon>
        <taxon>Chlorellaceae</taxon>
        <taxon>Chlorella clade</taxon>
        <taxon>Micractinium</taxon>
    </lineage>
</organism>
<evidence type="ECO:0000256" key="1">
    <source>
        <dbReference type="SAM" id="MobiDB-lite"/>
    </source>
</evidence>
<feature type="compositionally biased region" description="Gly residues" evidence="1">
    <location>
        <begin position="333"/>
        <end position="346"/>
    </location>
</feature>
<dbReference type="AlphaFoldDB" id="A0A2P6VA00"/>
<keyword evidence="4" id="KW-1185">Reference proteome</keyword>
<evidence type="ECO:0000313" key="4">
    <source>
        <dbReference type="Proteomes" id="UP000239649"/>
    </source>
</evidence>
<name>A0A2P6VA00_9CHLO</name>
<sequence length="396" mass="40130">MAEEAVALLQLENALLRGLLQRLAPQALGGGAAAAADAAADAVRDPLLLAEKAELCAAEANAVRRETERLKAEGELERACAQAAVADARGQAAAETARDQAALLALLGLPAERAAPSAADVEPEAATTPAAAVAAPADAAAGEDGTAAAAQLGAPRPLAAPVDPAAALPFALSSARQLARADLHGGRLAQWMEDVLARHAAAATRLQMRVQMQQTQLARAESQLGAKAELGEALRKVDFDALRIEHAQAEAALAAASTDAIALKTQVAAAAARLAEQRGALGAASAAAAALASQTGVREGQAAALRAQADKAQREVAALQHECQRLREQQQGDSGGGGDDGAAGQGGAKGGAFPCTKGAAPTILEYMTLLNACAETSKRIADWQRKLEVQAGRRGR</sequence>
<feature type="domain" description="CCDC113/CCDC96 coiled-coil" evidence="2">
    <location>
        <begin position="206"/>
        <end position="388"/>
    </location>
</feature>
<accession>A0A2P6VA00</accession>
<dbReference type="InterPro" id="IPR025254">
    <property type="entry name" value="CCDC113/CCDC96_CC"/>
</dbReference>
<gene>
    <name evidence="3" type="ORF">C2E20_5673</name>
</gene>
<dbReference type="EMBL" id="LHPF02000017">
    <property type="protein sequence ID" value="PSC70920.1"/>
    <property type="molecule type" value="Genomic_DNA"/>
</dbReference>